<evidence type="ECO:0000256" key="1">
    <source>
        <dbReference type="ARBA" id="ARBA00004414"/>
    </source>
</evidence>
<proteinExistence type="inferred from homology"/>
<name>A0A8S2UZ61_9BILA</name>
<organism evidence="11 12">
    <name type="scientific">Didymodactylos carnosus</name>
    <dbReference type="NCBI Taxonomy" id="1234261"/>
    <lineage>
        <taxon>Eukaryota</taxon>
        <taxon>Metazoa</taxon>
        <taxon>Spiralia</taxon>
        <taxon>Gnathifera</taxon>
        <taxon>Rotifera</taxon>
        <taxon>Eurotatoria</taxon>
        <taxon>Bdelloidea</taxon>
        <taxon>Philodinida</taxon>
        <taxon>Philodinidae</taxon>
        <taxon>Didymodactylos</taxon>
    </lineage>
</organism>
<evidence type="ECO:0000259" key="9">
    <source>
        <dbReference type="PROSITE" id="PS51837"/>
    </source>
</evidence>
<reference evidence="11" key="1">
    <citation type="submission" date="2021-02" db="EMBL/GenBank/DDBJ databases">
        <authorList>
            <person name="Nowell W R."/>
        </authorList>
    </citation>
    <scope>NUCLEOTIDE SEQUENCE</scope>
</reference>
<dbReference type="PANTHER" id="PTHR23292:SF6">
    <property type="entry name" value="FI16602P1-RELATED"/>
    <property type="match status" value="1"/>
</dbReference>
<feature type="domain" description="LITAF" evidence="9">
    <location>
        <begin position="35"/>
        <end position="119"/>
    </location>
</feature>
<evidence type="ECO:0000256" key="2">
    <source>
        <dbReference type="ARBA" id="ARBA00004481"/>
    </source>
</evidence>
<dbReference type="SMART" id="SM00714">
    <property type="entry name" value="LITAF"/>
    <property type="match status" value="1"/>
</dbReference>
<keyword evidence="8" id="KW-0812">Transmembrane</keyword>
<evidence type="ECO:0000313" key="10">
    <source>
        <dbReference type="EMBL" id="CAF1575195.1"/>
    </source>
</evidence>
<evidence type="ECO:0000256" key="4">
    <source>
        <dbReference type="ARBA" id="ARBA00005975"/>
    </source>
</evidence>
<dbReference type="PROSITE" id="PS51837">
    <property type="entry name" value="LITAF"/>
    <property type="match status" value="1"/>
</dbReference>
<feature type="transmembrane region" description="Helical" evidence="8">
    <location>
        <begin position="72"/>
        <end position="97"/>
    </location>
</feature>
<keyword evidence="7 8" id="KW-0472">Membrane</keyword>
<keyword evidence="6" id="KW-0862">Zinc</keyword>
<evidence type="ECO:0000256" key="8">
    <source>
        <dbReference type="SAM" id="Phobius"/>
    </source>
</evidence>
<comment type="subcellular location">
    <subcellularLocation>
        <location evidence="2">Endosome membrane</location>
        <topology evidence="2">Peripheral membrane protein</topology>
    </subcellularLocation>
    <subcellularLocation>
        <location evidence="1">Late endosome membrane</location>
    </subcellularLocation>
    <subcellularLocation>
        <location evidence="3">Lysosome membrane</location>
        <topology evidence="3">Peripheral membrane protein</topology>
        <orientation evidence="3">Cytoplasmic side</orientation>
    </subcellularLocation>
</comment>
<evidence type="ECO:0000313" key="11">
    <source>
        <dbReference type="EMBL" id="CAF4371734.1"/>
    </source>
</evidence>
<dbReference type="GO" id="GO:0098574">
    <property type="term" value="C:cytoplasmic side of lysosomal membrane"/>
    <property type="evidence" value="ECO:0007669"/>
    <property type="project" value="TreeGrafter"/>
</dbReference>
<accession>A0A8S2UZ61</accession>
<keyword evidence="5" id="KW-0479">Metal-binding</keyword>
<gene>
    <name evidence="10" type="ORF">OVA965_LOCUS40616</name>
    <name evidence="11" type="ORF">TMI583_LOCUS42083</name>
</gene>
<evidence type="ECO:0000256" key="6">
    <source>
        <dbReference type="ARBA" id="ARBA00022833"/>
    </source>
</evidence>
<comment type="similarity">
    <text evidence="4">Belongs to the CDIP1/LITAF family.</text>
</comment>
<protein>
    <recommendedName>
        <fullName evidence="9">LITAF domain-containing protein</fullName>
    </recommendedName>
</protein>
<dbReference type="EMBL" id="CAJNOK010044625">
    <property type="protein sequence ID" value="CAF1575195.1"/>
    <property type="molecule type" value="Genomic_DNA"/>
</dbReference>
<sequence>MSREQQSPLSEAPPLYVEKIDGPVSALEVPQNSSFQSPLPPPSQKFRDIPVQAYCPSCGQTGLTQLDYVNGLLVWSAVLLLILFGFIFGCCLIPFCVKPMKDRKHLCKNCGTTIGYYRKLESVFGY</sequence>
<dbReference type="AlphaFoldDB" id="A0A8S2UZ61"/>
<evidence type="ECO:0000256" key="7">
    <source>
        <dbReference type="ARBA" id="ARBA00023136"/>
    </source>
</evidence>
<dbReference type="Proteomes" id="UP000677228">
    <property type="component" value="Unassembled WGS sequence"/>
</dbReference>
<keyword evidence="8" id="KW-1133">Transmembrane helix</keyword>
<evidence type="ECO:0000256" key="5">
    <source>
        <dbReference type="ARBA" id="ARBA00022723"/>
    </source>
</evidence>
<dbReference type="EMBL" id="CAJOBA010067535">
    <property type="protein sequence ID" value="CAF4371734.1"/>
    <property type="molecule type" value="Genomic_DNA"/>
</dbReference>
<dbReference type="GO" id="GO:0098560">
    <property type="term" value="C:cytoplasmic side of late endosome membrane"/>
    <property type="evidence" value="ECO:0007669"/>
    <property type="project" value="TreeGrafter"/>
</dbReference>
<dbReference type="Pfam" id="PF10601">
    <property type="entry name" value="zf-LITAF-like"/>
    <property type="match status" value="1"/>
</dbReference>
<dbReference type="Proteomes" id="UP000682733">
    <property type="component" value="Unassembled WGS sequence"/>
</dbReference>
<dbReference type="InterPro" id="IPR037519">
    <property type="entry name" value="LITAF_fam"/>
</dbReference>
<dbReference type="GO" id="GO:0005634">
    <property type="term" value="C:nucleus"/>
    <property type="evidence" value="ECO:0007669"/>
    <property type="project" value="TreeGrafter"/>
</dbReference>
<dbReference type="PANTHER" id="PTHR23292">
    <property type="entry name" value="LIPOPOLYSACCHARIDE-INDUCED TUMOR NECROSIS FACTOR-ALPHA FACTOR"/>
    <property type="match status" value="1"/>
</dbReference>
<dbReference type="GO" id="GO:0008270">
    <property type="term" value="F:zinc ion binding"/>
    <property type="evidence" value="ECO:0007669"/>
    <property type="project" value="TreeGrafter"/>
</dbReference>
<comment type="caution">
    <text evidence="11">The sequence shown here is derived from an EMBL/GenBank/DDBJ whole genome shotgun (WGS) entry which is preliminary data.</text>
</comment>
<dbReference type="InterPro" id="IPR006629">
    <property type="entry name" value="LITAF"/>
</dbReference>
<evidence type="ECO:0000256" key="3">
    <source>
        <dbReference type="ARBA" id="ARBA00004630"/>
    </source>
</evidence>
<evidence type="ECO:0000313" key="12">
    <source>
        <dbReference type="Proteomes" id="UP000682733"/>
    </source>
</evidence>